<keyword evidence="3" id="KW-1185">Reference proteome</keyword>
<dbReference type="EMBL" id="AGBW02011856">
    <property type="protein sequence ID" value="OWR46013.1"/>
    <property type="molecule type" value="Genomic_DNA"/>
</dbReference>
<organism evidence="2 3">
    <name type="scientific">Danaus plexippus plexippus</name>
    <dbReference type="NCBI Taxonomy" id="278856"/>
    <lineage>
        <taxon>Eukaryota</taxon>
        <taxon>Metazoa</taxon>
        <taxon>Ecdysozoa</taxon>
        <taxon>Arthropoda</taxon>
        <taxon>Hexapoda</taxon>
        <taxon>Insecta</taxon>
        <taxon>Pterygota</taxon>
        <taxon>Neoptera</taxon>
        <taxon>Endopterygota</taxon>
        <taxon>Lepidoptera</taxon>
        <taxon>Glossata</taxon>
        <taxon>Ditrysia</taxon>
        <taxon>Papilionoidea</taxon>
        <taxon>Nymphalidae</taxon>
        <taxon>Danainae</taxon>
        <taxon>Danaini</taxon>
        <taxon>Danaina</taxon>
        <taxon>Danaus</taxon>
        <taxon>Danaus</taxon>
    </lineage>
</organism>
<name>A0A212EWZ9_DANPL</name>
<evidence type="ECO:0000313" key="2">
    <source>
        <dbReference type="EMBL" id="OWR46013.1"/>
    </source>
</evidence>
<dbReference type="KEGG" id="dpl:KGM_202777"/>
<feature type="region of interest" description="Disordered" evidence="1">
    <location>
        <begin position="1"/>
        <end position="24"/>
    </location>
</feature>
<dbReference type="AlphaFoldDB" id="A0A212EWZ9"/>
<protein>
    <submittedName>
        <fullName evidence="2">Uncharacterized protein</fullName>
    </submittedName>
</protein>
<proteinExistence type="predicted"/>
<sequence length="72" mass="7964">MAGESQRTSRKRPKRRCDGSPIGRSVNWCSDRETSGVEERWGSHTSEAHVAFESVCTGSCNTTCSRSDRSLV</sequence>
<evidence type="ECO:0000313" key="3">
    <source>
        <dbReference type="Proteomes" id="UP000007151"/>
    </source>
</evidence>
<dbReference type="Proteomes" id="UP000007151">
    <property type="component" value="Unassembled WGS sequence"/>
</dbReference>
<comment type="caution">
    <text evidence="2">The sequence shown here is derived from an EMBL/GenBank/DDBJ whole genome shotgun (WGS) entry which is preliminary data.</text>
</comment>
<accession>A0A212EWZ9</accession>
<dbReference type="InParanoid" id="A0A212EWZ9"/>
<evidence type="ECO:0000256" key="1">
    <source>
        <dbReference type="SAM" id="MobiDB-lite"/>
    </source>
</evidence>
<gene>
    <name evidence="2" type="ORF">KGM_202777</name>
</gene>
<reference evidence="2 3" key="1">
    <citation type="journal article" date="2011" name="Cell">
        <title>The monarch butterfly genome yields insights into long-distance migration.</title>
        <authorList>
            <person name="Zhan S."/>
            <person name="Merlin C."/>
            <person name="Boore J.L."/>
            <person name="Reppert S.M."/>
        </authorList>
    </citation>
    <scope>NUCLEOTIDE SEQUENCE [LARGE SCALE GENOMIC DNA]</scope>
    <source>
        <strain evidence="2">F-2</strain>
    </source>
</reference>